<evidence type="ECO:0000256" key="4">
    <source>
        <dbReference type="ARBA" id="ARBA00022598"/>
    </source>
</evidence>
<dbReference type="SUPFAM" id="SSF50249">
    <property type="entry name" value="Nucleic acid-binding proteins"/>
    <property type="match status" value="1"/>
</dbReference>
<keyword evidence="14" id="KW-1185">Reference proteome</keyword>
<dbReference type="GO" id="GO:0005524">
    <property type="term" value="F:ATP binding"/>
    <property type="evidence" value="ECO:0007669"/>
    <property type="project" value="UniProtKB-KW"/>
</dbReference>
<feature type="domain" description="Aminoacyl-transfer RNA synthetases class-II family profile" evidence="12">
    <location>
        <begin position="244"/>
        <end position="564"/>
    </location>
</feature>
<name>A0A8H4RAT1_9HELO</name>
<dbReference type="PRINTS" id="PR00982">
    <property type="entry name" value="TRNASYNTHLYS"/>
</dbReference>
<proteinExistence type="inferred from homology"/>
<dbReference type="PANTHER" id="PTHR42918">
    <property type="entry name" value="LYSYL-TRNA SYNTHETASE"/>
    <property type="match status" value="1"/>
</dbReference>
<dbReference type="CDD" id="cd00775">
    <property type="entry name" value="LysRS_core"/>
    <property type="match status" value="1"/>
</dbReference>
<evidence type="ECO:0000256" key="3">
    <source>
        <dbReference type="ARBA" id="ARBA00022490"/>
    </source>
</evidence>
<feature type="region of interest" description="Disordered" evidence="11">
    <location>
        <begin position="1"/>
        <end position="70"/>
    </location>
</feature>
<reference evidence="13 14" key="1">
    <citation type="submission" date="2020-03" db="EMBL/GenBank/DDBJ databases">
        <title>Draft Genome Sequence of Cudoniella acicularis.</title>
        <authorList>
            <person name="Buettner E."/>
            <person name="Kellner H."/>
        </authorList>
    </citation>
    <scope>NUCLEOTIDE SEQUENCE [LARGE SCALE GENOMIC DNA]</scope>
    <source>
        <strain evidence="13 14">DSM 108380</strain>
    </source>
</reference>
<dbReference type="CDD" id="cd04322">
    <property type="entry name" value="LysRS_N"/>
    <property type="match status" value="1"/>
</dbReference>
<dbReference type="Gene3D" id="2.40.50.140">
    <property type="entry name" value="Nucleic acid-binding proteins"/>
    <property type="match status" value="1"/>
</dbReference>
<dbReference type="EC" id="6.1.1.6" evidence="10"/>
<dbReference type="FunFam" id="3.30.930.10:FF:000238">
    <property type="entry name" value="Lysine--tRNA ligase"/>
    <property type="match status" value="1"/>
</dbReference>
<evidence type="ECO:0000313" key="14">
    <source>
        <dbReference type="Proteomes" id="UP000566819"/>
    </source>
</evidence>
<feature type="compositionally biased region" description="Basic and acidic residues" evidence="11">
    <location>
        <begin position="58"/>
        <end position="67"/>
    </location>
</feature>
<dbReference type="Proteomes" id="UP000566819">
    <property type="component" value="Unassembled WGS sequence"/>
</dbReference>
<comment type="caution">
    <text evidence="13">The sequence shown here is derived from an EMBL/GenBank/DDBJ whole genome shotgun (WGS) entry which is preliminary data.</text>
</comment>
<dbReference type="Gene3D" id="3.30.930.10">
    <property type="entry name" value="Bira Bifunctional Protein, Domain 2"/>
    <property type="match status" value="1"/>
</dbReference>
<sequence length="725" mass="81845">MADLNDKASAPELHLDELTGERVSKTELKKRQKQRQKDAEKALRLASRPAPAPGPKKTSAESEEKELNPNQYFEIRSRNINKLRESQDPSPYPHKFHVNTSLRDFVATYSSLKSGESRKDVHIEAAGRIYNKRTSGTKLAFYDIRSEGVKMQIMCQSQEVVEGGVTFEKQHEHLRRGDIIGVIGYPGRTAPKNKMEMGEEGELSIFAKEIILLTPCLHQLPDEYYGFKDQEQRHRKRYLDLIMNMVTYIRKYLDDKSFVEVETPMMNSIAGGATAKPFKTHHNDLDMDMFMRVAPELYLKMLVVGGLDRVYEIGRQFRNEGIDLTHNPEFTTLEFYMAYADVYDLMDMTEELVSNLVHHVTGGYVTKFHTQHGEEYEVNWQAPWRRVEMIPALEEACGEKFPPGIELHTEETGKFLKSVLKKMKVDCSPPLTNARMLDKLVGEFIEETCVNPTFITGHPQMMSPLAKSHREKPGLCERFEAFVCKKEIVNAYTELNDPFDQRLRFEEQARQKDQGDDEAQLVDENFCLSLEYGLPPTGGFGMGIDRLVMFLTDRYSIKEVLAFPFMKEDKSLLAAKQENILKITSIVLRSLVGVRVCGLQAVVVSGEKTIKAGGKNSGLPDVTAFPSSPRTAVILISQSTATFLFNYPAPIGFDDSLEATPPCGGFTPNFSADNVTNFHIGSDALALTTTHPQSTCYFAQPSTSPIQAVGQIYSRPSPKRSRNVL</sequence>
<keyword evidence="7" id="KW-0648">Protein biosynthesis</keyword>
<dbReference type="Pfam" id="PF00152">
    <property type="entry name" value="tRNA-synt_2"/>
    <property type="match status" value="1"/>
</dbReference>
<dbReference type="AlphaFoldDB" id="A0A8H4RAT1"/>
<evidence type="ECO:0000256" key="11">
    <source>
        <dbReference type="SAM" id="MobiDB-lite"/>
    </source>
</evidence>
<organism evidence="13 14">
    <name type="scientific">Cudoniella acicularis</name>
    <dbReference type="NCBI Taxonomy" id="354080"/>
    <lineage>
        <taxon>Eukaryota</taxon>
        <taxon>Fungi</taxon>
        <taxon>Dikarya</taxon>
        <taxon>Ascomycota</taxon>
        <taxon>Pezizomycotina</taxon>
        <taxon>Leotiomycetes</taxon>
        <taxon>Helotiales</taxon>
        <taxon>Tricladiaceae</taxon>
        <taxon>Cudoniella</taxon>
    </lineage>
</organism>
<feature type="compositionally biased region" description="Basic and acidic residues" evidence="11">
    <location>
        <begin position="13"/>
        <end position="43"/>
    </location>
</feature>
<evidence type="ECO:0000256" key="9">
    <source>
        <dbReference type="ARBA" id="ARBA00048573"/>
    </source>
</evidence>
<comment type="catalytic activity">
    <reaction evidence="9 10">
        <text>tRNA(Lys) + L-lysine + ATP = L-lysyl-tRNA(Lys) + AMP + diphosphate</text>
        <dbReference type="Rhea" id="RHEA:20792"/>
        <dbReference type="Rhea" id="RHEA-COMP:9696"/>
        <dbReference type="Rhea" id="RHEA-COMP:9697"/>
        <dbReference type="ChEBI" id="CHEBI:30616"/>
        <dbReference type="ChEBI" id="CHEBI:32551"/>
        <dbReference type="ChEBI" id="CHEBI:33019"/>
        <dbReference type="ChEBI" id="CHEBI:78442"/>
        <dbReference type="ChEBI" id="CHEBI:78529"/>
        <dbReference type="ChEBI" id="CHEBI:456215"/>
        <dbReference type="EC" id="6.1.1.6"/>
    </reaction>
</comment>
<evidence type="ECO:0000259" key="12">
    <source>
        <dbReference type="PROSITE" id="PS50862"/>
    </source>
</evidence>
<dbReference type="InterPro" id="IPR006195">
    <property type="entry name" value="aa-tRNA-synth_II"/>
</dbReference>
<dbReference type="GO" id="GO:0004824">
    <property type="term" value="F:lysine-tRNA ligase activity"/>
    <property type="evidence" value="ECO:0007669"/>
    <property type="project" value="UniProtKB-EC"/>
</dbReference>
<evidence type="ECO:0000313" key="13">
    <source>
        <dbReference type="EMBL" id="KAF4626657.1"/>
    </source>
</evidence>
<dbReference type="InterPro" id="IPR004364">
    <property type="entry name" value="Aa-tRNA-synt_II"/>
</dbReference>
<dbReference type="InterPro" id="IPR045864">
    <property type="entry name" value="aa-tRNA-synth_II/BPL/LPL"/>
</dbReference>
<evidence type="ECO:0000256" key="6">
    <source>
        <dbReference type="ARBA" id="ARBA00022840"/>
    </source>
</evidence>
<gene>
    <name evidence="13" type="ORF">G7Y89_g11501</name>
</gene>
<dbReference type="Pfam" id="PF01336">
    <property type="entry name" value="tRNA_anti-codon"/>
    <property type="match status" value="1"/>
</dbReference>
<dbReference type="InterPro" id="IPR018149">
    <property type="entry name" value="Lys-tRNA-synth_II_C"/>
</dbReference>
<dbReference type="InterPro" id="IPR004365">
    <property type="entry name" value="NA-bd_OB_tRNA"/>
</dbReference>
<dbReference type="OrthoDB" id="21243at2759"/>
<evidence type="ECO:0000256" key="2">
    <source>
        <dbReference type="ARBA" id="ARBA00008226"/>
    </source>
</evidence>
<dbReference type="SUPFAM" id="SSF55681">
    <property type="entry name" value="Class II aaRS and biotin synthetases"/>
    <property type="match status" value="1"/>
</dbReference>
<evidence type="ECO:0000256" key="5">
    <source>
        <dbReference type="ARBA" id="ARBA00022741"/>
    </source>
</evidence>
<accession>A0A8H4RAT1</accession>
<protein>
    <recommendedName>
        <fullName evidence="10">Lysine--tRNA ligase</fullName>
        <ecNumber evidence="10">6.1.1.6</ecNumber>
    </recommendedName>
    <alternativeName>
        <fullName evidence="10">Lysyl-tRNA synthetase</fullName>
    </alternativeName>
</protein>
<dbReference type="GO" id="GO:0000049">
    <property type="term" value="F:tRNA binding"/>
    <property type="evidence" value="ECO:0007669"/>
    <property type="project" value="TreeGrafter"/>
</dbReference>
<keyword evidence="5" id="KW-0547">Nucleotide-binding</keyword>
<evidence type="ECO:0000256" key="8">
    <source>
        <dbReference type="ARBA" id="ARBA00023146"/>
    </source>
</evidence>
<keyword evidence="4" id="KW-0436">Ligase</keyword>
<dbReference type="HAMAP" id="MF_00252">
    <property type="entry name" value="Lys_tRNA_synth_class2"/>
    <property type="match status" value="1"/>
</dbReference>
<keyword evidence="3" id="KW-0963">Cytoplasm</keyword>
<dbReference type="NCBIfam" id="TIGR00499">
    <property type="entry name" value="lysS_bact"/>
    <property type="match status" value="1"/>
</dbReference>
<dbReference type="GO" id="GO:0005829">
    <property type="term" value="C:cytosol"/>
    <property type="evidence" value="ECO:0007669"/>
    <property type="project" value="TreeGrafter"/>
</dbReference>
<dbReference type="InterPro" id="IPR012340">
    <property type="entry name" value="NA-bd_OB-fold"/>
</dbReference>
<dbReference type="Pfam" id="PF20238">
    <property type="entry name" value="BIM1-like_dom"/>
    <property type="match status" value="1"/>
</dbReference>
<dbReference type="PROSITE" id="PS50862">
    <property type="entry name" value="AA_TRNA_LIGASE_II"/>
    <property type="match status" value="1"/>
</dbReference>
<dbReference type="FunFam" id="2.40.50.140:FF:000050">
    <property type="entry name" value="Lysine--tRNA ligase"/>
    <property type="match status" value="1"/>
</dbReference>
<dbReference type="EMBL" id="JAAMPI010001110">
    <property type="protein sequence ID" value="KAF4626657.1"/>
    <property type="molecule type" value="Genomic_DNA"/>
</dbReference>
<comment type="similarity">
    <text evidence="2">Belongs to the class-II aminoacyl-tRNA synthetase family.</text>
</comment>
<dbReference type="InterPro" id="IPR046530">
    <property type="entry name" value="BIM1-like_dom"/>
</dbReference>
<dbReference type="PANTHER" id="PTHR42918:SF9">
    <property type="entry name" value="LYSINE--TRNA LIGASE"/>
    <property type="match status" value="1"/>
</dbReference>
<dbReference type="InterPro" id="IPR002313">
    <property type="entry name" value="Lys-tRNA-ligase_II"/>
</dbReference>
<evidence type="ECO:0000256" key="7">
    <source>
        <dbReference type="ARBA" id="ARBA00022917"/>
    </source>
</evidence>
<dbReference type="InterPro" id="IPR044136">
    <property type="entry name" value="Lys-tRNA-ligase_II_N"/>
</dbReference>
<comment type="subcellular location">
    <subcellularLocation>
        <location evidence="1">Cytoplasm</location>
    </subcellularLocation>
</comment>
<keyword evidence="8" id="KW-0030">Aminoacyl-tRNA synthetase</keyword>
<keyword evidence="6" id="KW-0067">ATP-binding</keyword>
<dbReference type="GO" id="GO:0006430">
    <property type="term" value="P:lysyl-tRNA aminoacylation"/>
    <property type="evidence" value="ECO:0007669"/>
    <property type="project" value="InterPro"/>
</dbReference>
<evidence type="ECO:0000256" key="1">
    <source>
        <dbReference type="ARBA" id="ARBA00004496"/>
    </source>
</evidence>
<dbReference type="NCBIfam" id="NF001756">
    <property type="entry name" value="PRK00484.1"/>
    <property type="match status" value="1"/>
</dbReference>
<evidence type="ECO:0000256" key="10">
    <source>
        <dbReference type="RuleBase" id="RU003748"/>
    </source>
</evidence>